<organism evidence="12 13">
    <name type="scientific">Hortaea werneckii</name>
    <name type="common">Black yeast</name>
    <name type="synonym">Cladosporium werneckii</name>
    <dbReference type="NCBI Taxonomy" id="91943"/>
    <lineage>
        <taxon>Eukaryota</taxon>
        <taxon>Fungi</taxon>
        <taxon>Dikarya</taxon>
        <taxon>Ascomycota</taxon>
        <taxon>Pezizomycotina</taxon>
        <taxon>Dothideomycetes</taxon>
        <taxon>Dothideomycetidae</taxon>
        <taxon>Mycosphaerellales</taxon>
        <taxon>Teratosphaeriaceae</taxon>
        <taxon>Hortaea</taxon>
    </lineage>
</organism>
<feature type="compositionally biased region" description="Basic and acidic residues" evidence="9">
    <location>
        <begin position="98"/>
        <end position="111"/>
    </location>
</feature>
<feature type="transmembrane region" description="Helical" evidence="10">
    <location>
        <begin position="336"/>
        <end position="358"/>
    </location>
</feature>
<dbReference type="VEuPathDB" id="FungiDB:BTJ68_15253"/>
<dbReference type="FunFam" id="1.20.1250.20:FF:000011">
    <property type="entry name" value="MFS multidrug transporter, putative"/>
    <property type="match status" value="1"/>
</dbReference>
<proteinExistence type="inferred from homology"/>
<feature type="transmembrane region" description="Helical" evidence="10">
    <location>
        <begin position="673"/>
        <end position="692"/>
    </location>
</feature>
<dbReference type="Proteomes" id="UP000281245">
    <property type="component" value="Unassembled WGS sequence"/>
</dbReference>
<evidence type="ECO:0000256" key="3">
    <source>
        <dbReference type="ARBA" id="ARBA00022989"/>
    </source>
</evidence>
<feature type="compositionally biased region" description="Polar residues" evidence="9">
    <location>
        <begin position="87"/>
        <end position="97"/>
    </location>
</feature>
<evidence type="ECO:0000259" key="11">
    <source>
        <dbReference type="PROSITE" id="PS50850"/>
    </source>
</evidence>
<dbReference type="InterPro" id="IPR036259">
    <property type="entry name" value="MFS_trans_sf"/>
</dbReference>
<evidence type="ECO:0000256" key="6">
    <source>
        <dbReference type="ARBA" id="ARBA00053977"/>
    </source>
</evidence>
<comment type="function">
    <text evidence="6">MFS transporter; part of the gene cluster that mediates the biosynthesis of cercosporin, a light-activated, non-host-selective toxin. The perylenequinone chromophore of cercosporin absorbs light energy to attain an electronically-activated triplet state and produces active oxygen species such as the hydroxyl radical, superoxide, hydrogen peroxide or singlet oxygen upon reaction with oxygen molecules. These reactive oxygen species cause damage to various cellular components including lipids, proteins and nucleic acids. Responsible for secretion and accumulation of cercosporin, but does not play any roles in self-protection against the toxicity of cercosporin.</text>
</comment>
<feature type="transmembrane region" description="Helical" evidence="10">
    <location>
        <begin position="405"/>
        <end position="430"/>
    </location>
</feature>
<dbReference type="AlphaFoldDB" id="A0A3M6WVA4"/>
<feature type="region of interest" description="Disordered" evidence="9">
    <location>
        <begin position="72"/>
        <end position="172"/>
    </location>
</feature>
<comment type="caution">
    <text evidence="12">The sequence shown here is derived from an EMBL/GenBank/DDBJ whole genome shotgun (WGS) entry which is preliminary data.</text>
</comment>
<feature type="domain" description="Major facilitator superfamily (MFS) profile" evidence="11">
    <location>
        <begin position="244"/>
        <end position="704"/>
    </location>
</feature>
<dbReference type="InterPro" id="IPR020846">
    <property type="entry name" value="MFS_dom"/>
</dbReference>
<name>A0A3M6WVA4_HORWE</name>
<feature type="transmembrane region" description="Helical" evidence="10">
    <location>
        <begin position="535"/>
        <end position="554"/>
    </location>
</feature>
<comment type="similarity">
    <text evidence="5">Belongs to the major facilitator superfamily. CAR1 family.</text>
</comment>
<feature type="transmembrane region" description="Helical" evidence="10">
    <location>
        <begin position="248"/>
        <end position="267"/>
    </location>
</feature>
<dbReference type="InterPro" id="IPR011701">
    <property type="entry name" value="MFS"/>
</dbReference>
<feature type="transmembrane region" description="Helical" evidence="10">
    <location>
        <begin position="279"/>
        <end position="301"/>
    </location>
</feature>
<dbReference type="PANTHER" id="PTHR23502:SF23">
    <property type="entry name" value="FLUCONAZOLE RESISTANCE PROTEIN 1"/>
    <property type="match status" value="1"/>
</dbReference>
<keyword evidence="2 10" id="KW-0812">Transmembrane</keyword>
<dbReference type="PROSITE" id="PS50850">
    <property type="entry name" value="MFS"/>
    <property type="match status" value="1"/>
</dbReference>
<evidence type="ECO:0000256" key="7">
    <source>
        <dbReference type="ARBA" id="ARBA00069139"/>
    </source>
</evidence>
<sequence length="704" mass="77383">MASIITTLRYPRLLFPLLFDLTPLVPKAKQVLNWTPSRMADLFRDAPMGQIIRYVTGNRVLQYPEERPDFHCPQCYTSNDMTEKKSQPTLSPVSTPSADDRQDSVDPEKAGLEPSEPIVPAGRPTDDLEDPSPDRTALERMETSHSILSHTSMEKSRTKPTRNPLSRTTTREALSRAHTRADLEAAFATAAAVTTTTQTNPLTPLPSHPILPQRTASGQILVDWYTTTDPSNPQNWSLTKKSLVSLQICLYTLAVYMGSAIYTPAIGGVMAEFNVGPETALLGLSLYVLAYGIGPLIFSPLSEIPRVGRNPPYMVTMGIFVILLVPSALVENFAGLMVLRFLQGFFGSPCLATGGASLQDLFSLVKLPYVLCLWAFAATAAPALGPLIAGFSVAVEGWRWAMWELLWLAGPIFLVMLLFLPETSAANILLRRAERLRKLTGDSRLMAQSEIDQANLRPKDVAFEALVRPMQLIVVSRDISMESWGGLLMIEQMDPAIGFTAGYVALCYGIYYSFFEAFPLVYVDRYGFNLGQMGLTFLSIIIGVVFSIAVYYAYIYKVVEPEIRKFGLGAPERRLMPAIPASLLMPIGLFIFGWTGSVGHIHWIVSVIGIVIFTMGVFVLMQCIFVYLPLVYPQYAASLFAGNDFARSTLAFAAVMFSRPMYIGMGVGPGTSLLGGLTAACIGGILVLYLYGDKLRARSRFSAK</sequence>
<evidence type="ECO:0000256" key="10">
    <source>
        <dbReference type="SAM" id="Phobius"/>
    </source>
</evidence>
<dbReference type="GO" id="GO:1990961">
    <property type="term" value="P:xenobiotic detoxification by transmembrane export across the plasma membrane"/>
    <property type="evidence" value="ECO:0007669"/>
    <property type="project" value="TreeGrafter"/>
</dbReference>
<dbReference type="Pfam" id="PF07690">
    <property type="entry name" value="MFS_1"/>
    <property type="match status" value="1"/>
</dbReference>
<evidence type="ECO:0000256" key="4">
    <source>
        <dbReference type="ARBA" id="ARBA00023136"/>
    </source>
</evidence>
<feature type="transmembrane region" description="Helical" evidence="10">
    <location>
        <begin position="601"/>
        <end position="628"/>
    </location>
</feature>
<gene>
    <name evidence="12" type="ORF">D0869_05979</name>
</gene>
<feature type="transmembrane region" description="Helical" evidence="10">
    <location>
        <begin position="370"/>
        <end position="393"/>
    </location>
</feature>
<evidence type="ECO:0000313" key="12">
    <source>
        <dbReference type="EMBL" id="RMX82543.1"/>
    </source>
</evidence>
<dbReference type="SUPFAM" id="SSF103473">
    <property type="entry name" value="MFS general substrate transporter"/>
    <property type="match status" value="1"/>
</dbReference>
<dbReference type="GO" id="GO:0005886">
    <property type="term" value="C:plasma membrane"/>
    <property type="evidence" value="ECO:0007669"/>
    <property type="project" value="TreeGrafter"/>
</dbReference>
<dbReference type="EMBL" id="QWIJ01000419">
    <property type="protein sequence ID" value="RMX82543.1"/>
    <property type="molecule type" value="Genomic_DNA"/>
</dbReference>
<feature type="transmembrane region" description="Helical" evidence="10">
    <location>
        <begin position="575"/>
        <end position="595"/>
    </location>
</feature>
<feature type="compositionally biased region" description="Basic and acidic residues" evidence="9">
    <location>
        <begin position="132"/>
        <end position="143"/>
    </location>
</feature>
<keyword evidence="3 10" id="KW-1133">Transmembrane helix</keyword>
<comment type="subcellular location">
    <subcellularLocation>
        <location evidence="1">Membrane</location>
        <topology evidence="1">Multi-pass membrane protein</topology>
    </subcellularLocation>
</comment>
<reference evidence="12 13" key="1">
    <citation type="journal article" date="2018" name="BMC Genomics">
        <title>Genomic evidence for intraspecific hybridization in a clonal and extremely halotolerant yeast.</title>
        <authorList>
            <person name="Gostincar C."/>
            <person name="Stajich J.E."/>
            <person name="Zupancic J."/>
            <person name="Zalar P."/>
            <person name="Gunde-Cimerman N."/>
        </authorList>
    </citation>
    <scope>NUCLEOTIDE SEQUENCE [LARGE SCALE GENOMIC DNA]</scope>
    <source>
        <strain evidence="12 13">EXF-6656</strain>
    </source>
</reference>
<dbReference type="CDD" id="cd17323">
    <property type="entry name" value="MFS_Tpo1_MDR_like"/>
    <property type="match status" value="1"/>
</dbReference>
<evidence type="ECO:0000256" key="9">
    <source>
        <dbReference type="SAM" id="MobiDB-lite"/>
    </source>
</evidence>
<feature type="transmembrane region" description="Helical" evidence="10">
    <location>
        <begin position="313"/>
        <end position="330"/>
    </location>
</feature>
<evidence type="ECO:0000256" key="5">
    <source>
        <dbReference type="ARBA" id="ARBA00038347"/>
    </source>
</evidence>
<protein>
    <recommendedName>
        <fullName evidence="7">Cercosporin MFS transporter CTB4</fullName>
    </recommendedName>
    <alternativeName>
        <fullName evidence="8">Cercosporin toxin biosynthesis cluster protein 4</fullName>
    </alternativeName>
</protein>
<keyword evidence="4 10" id="KW-0472">Membrane</keyword>
<evidence type="ECO:0000256" key="8">
    <source>
        <dbReference type="ARBA" id="ARBA00077167"/>
    </source>
</evidence>
<dbReference type="OrthoDB" id="3357846at2759"/>
<feature type="transmembrane region" description="Helical" evidence="10">
    <location>
        <begin position="496"/>
        <end position="515"/>
    </location>
</feature>
<evidence type="ECO:0000313" key="13">
    <source>
        <dbReference type="Proteomes" id="UP000281245"/>
    </source>
</evidence>
<dbReference type="Gene3D" id="1.20.1250.20">
    <property type="entry name" value="MFS general substrate transporter like domains"/>
    <property type="match status" value="1"/>
</dbReference>
<dbReference type="GO" id="GO:0015244">
    <property type="term" value="F:fluconazole transmembrane transporter activity"/>
    <property type="evidence" value="ECO:0007669"/>
    <property type="project" value="TreeGrafter"/>
</dbReference>
<evidence type="ECO:0000256" key="2">
    <source>
        <dbReference type="ARBA" id="ARBA00022692"/>
    </source>
</evidence>
<evidence type="ECO:0000256" key="1">
    <source>
        <dbReference type="ARBA" id="ARBA00004141"/>
    </source>
</evidence>
<accession>A0A3M6WVA4</accession>
<dbReference type="PANTHER" id="PTHR23502">
    <property type="entry name" value="MAJOR FACILITATOR SUPERFAMILY"/>
    <property type="match status" value="1"/>
</dbReference>